<evidence type="ECO:0000313" key="6">
    <source>
        <dbReference type="Proteomes" id="UP001220610"/>
    </source>
</evidence>
<protein>
    <submittedName>
        <fullName evidence="5">AraC family transcriptional regulator</fullName>
    </submittedName>
</protein>
<keyword evidence="1" id="KW-0805">Transcription regulation</keyword>
<keyword evidence="3" id="KW-0804">Transcription</keyword>
<dbReference type="InterPro" id="IPR053142">
    <property type="entry name" value="PchR_regulatory_protein"/>
</dbReference>
<dbReference type="InterPro" id="IPR018062">
    <property type="entry name" value="HTH_AraC-typ_CS"/>
</dbReference>
<evidence type="ECO:0000256" key="1">
    <source>
        <dbReference type="ARBA" id="ARBA00023015"/>
    </source>
</evidence>
<evidence type="ECO:0000256" key="3">
    <source>
        <dbReference type="ARBA" id="ARBA00023163"/>
    </source>
</evidence>
<dbReference type="InterPro" id="IPR009057">
    <property type="entry name" value="Homeodomain-like_sf"/>
</dbReference>
<dbReference type="GO" id="GO:0043565">
    <property type="term" value="F:sequence-specific DNA binding"/>
    <property type="evidence" value="ECO:0007669"/>
    <property type="project" value="InterPro"/>
</dbReference>
<dbReference type="PANTHER" id="PTHR47893:SF1">
    <property type="entry name" value="REGULATORY PROTEIN PCHR"/>
    <property type="match status" value="1"/>
</dbReference>
<dbReference type="EMBL" id="CP119311">
    <property type="protein sequence ID" value="WEK37225.1"/>
    <property type="molecule type" value="Genomic_DNA"/>
</dbReference>
<feature type="domain" description="HTH araC/xylS-type" evidence="4">
    <location>
        <begin position="233"/>
        <end position="332"/>
    </location>
</feature>
<gene>
    <name evidence="5" type="ORF">P0Y53_06910</name>
</gene>
<accession>A0AAJ5WUW5</accession>
<organism evidence="5 6">
    <name type="scientific">Candidatus Pseudobacter hemicellulosilyticus</name>
    <dbReference type="NCBI Taxonomy" id="3121375"/>
    <lineage>
        <taxon>Bacteria</taxon>
        <taxon>Pseudomonadati</taxon>
        <taxon>Bacteroidota</taxon>
        <taxon>Chitinophagia</taxon>
        <taxon>Chitinophagales</taxon>
        <taxon>Chitinophagaceae</taxon>
        <taxon>Pseudobacter</taxon>
    </lineage>
</organism>
<dbReference type="Pfam" id="PF12833">
    <property type="entry name" value="HTH_18"/>
    <property type="match status" value="1"/>
</dbReference>
<evidence type="ECO:0000259" key="4">
    <source>
        <dbReference type="PROSITE" id="PS01124"/>
    </source>
</evidence>
<proteinExistence type="predicted"/>
<dbReference type="PROSITE" id="PS00041">
    <property type="entry name" value="HTH_ARAC_FAMILY_1"/>
    <property type="match status" value="1"/>
</dbReference>
<evidence type="ECO:0000313" key="5">
    <source>
        <dbReference type="EMBL" id="WEK37225.1"/>
    </source>
</evidence>
<dbReference type="SUPFAM" id="SSF46689">
    <property type="entry name" value="Homeodomain-like"/>
    <property type="match status" value="1"/>
</dbReference>
<dbReference type="Proteomes" id="UP001220610">
    <property type="component" value="Chromosome"/>
</dbReference>
<dbReference type="AlphaFoldDB" id="A0AAJ5WUW5"/>
<dbReference type="GO" id="GO:0003700">
    <property type="term" value="F:DNA-binding transcription factor activity"/>
    <property type="evidence" value="ECO:0007669"/>
    <property type="project" value="InterPro"/>
</dbReference>
<dbReference type="PANTHER" id="PTHR47893">
    <property type="entry name" value="REGULATORY PROTEIN PCHR"/>
    <property type="match status" value="1"/>
</dbReference>
<dbReference type="SMART" id="SM00342">
    <property type="entry name" value="HTH_ARAC"/>
    <property type="match status" value="1"/>
</dbReference>
<keyword evidence="2" id="KW-0238">DNA-binding</keyword>
<dbReference type="InterPro" id="IPR018060">
    <property type="entry name" value="HTH_AraC"/>
</dbReference>
<dbReference type="Gene3D" id="1.10.10.60">
    <property type="entry name" value="Homeodomain-like"/>
    <property type="match status" value="1"/>
</dbReference>
<name>A0AAJ5WUW5_9BACT</name>
<evidence type="ECO:0000256" key="2">
    <source>
        <dbReference type="ARBA" id="ARBA00023125"/>
    </source>
</evidence>
<sequence length="337" mass="37786">MRNYRIKFPAIDLDDDLQQFAHEIGGEITGPGQVQVSGKIAKGAVQRFQFEPGFSLRTWNLLFQDPVDLYKPATQGADSTFSVIYLLTPDNSVLKTIGTHRQFSRQGVRSTLMIADSVPIDIEMVPHHPVQILELNVTAFWLAQQFQKAGLPLESLLERINDLQSPLIMIEPSPASVSLAVNTLFDDCMAKEKNQGQIQQQAAALVISFLEKTIERSGKDIQANNDAHFEKIMEAEAILKAHLQKTLPNVGVIAHQVALSESTLKRHFKVVFGKSVYEYYLSKKMQLAKNLLLERPLTVNETAEILGYEKVSNFIDIFKKHHGYSPGSIKKRGFPSI</sequence>
<reference evidence="5" key="1">
    <citation type="submission" date="2023-03" db="EMBL/GenBank/DDBJ databases">
        <title>Andean soil-derived lignocellulolytic bacterial consortium as a source of novel taxa and putative plastic-active enzymes.</title>
        <authorList>
            <person name="Diaz-Garcia L."/>
            <person name="Chuvochina M."/>
            <person name="Feuerriegel G."/>
            <person name="Bunk B."/>
            <person name="Sproer C."/>
            <person name="Streit W.R."/>
            <person name="Rodriguez L.M."/>
            <person name="Overmann J."/>
            <person name="Jimenez D.J."/>
        </authorList>
    </citation>
    <scope>NUCLEOTIDE SEQUENCE</scope>
    <source>
        <strain evidence="5">MAG 7</strain>
    </source>
</reference>
<dbReference type="PROSITE" id="PS01124">
    <property type="entry name" value="HTH_ARAC_FAMILY_2"/>
    <property type="match status" value="1"/>
</dbReference>